<dbReference type="Pfam" id="PF00135">
    <property type="entry name" value="COesterase"/>
    <property type="match status" value="1"/>
</dbReference>
<dbReference type="InterPro" id="IPR002018">
    <property type="entry name" value="CarbesteraseB"/>
</dbReference>
<keyword evidence="3" id="KW-1185">Reference proteome</keyword>
<evidence type="ECO:0000313" key="2">
    <source>
        <dbReference type="EMBL" id="KAK7555724.1"/>
    </source>
</evidence>
<dbReference type="Gene3D" id="3.40.50.1820">
    <property type="entry name" value="alpha/beta hydrolase"/>
    <property type="match status" value="2"/>
</dbReference>
<evidence type="ECO:0000313" key="3">
    <source>
        <dbReference type="Proteomes" id="UP001365128"/>
    </source>
</evidence>
<reference evidence="2 3" key="1">
    <citation type="submission" date="2024-04" db="EMBL/GenBank/DDBJ databases">
        <title>Phyllosticta paracitricarpa is synonymous to the EU quarantine fungus P. citricarpa based on phylogenomic analyses.</title>
        <authorList>
            <consortium name="Lawrence Berkeley National Laboratory"/>
            <person name="Van Ingen-Buijs V.A."/>
            <person name="Van Westerhoven A.C."/>
            <person name="Haridas S."/>
            <person name="Skiadas P."/>
            <person name="Martin F."/>
            <person name="Groenewald J.Z."/>
            <person name="Crous P.W."/>
            <person name="Seidl M.F."/>
        </authorList>
    </citation>
    <scope>NUCLEOTIDE SEQUENCE [LARGE SCALE GENOMIC DNA]</scope>
    <source>
        <strain evidence="2 3">CBS 122670</strain>
    </source>
</reference>
<organism evidence="2 3">
    <name type="scientific">Phyllosticta citricarpa</name>
    <dbReference type="NCBI Taxonomy" id="55181"/>
    <lineage>
        <taxon>Eukaryota</taxon>
        <taxon>Fungi</taxon>
        <taxon>Dikarya</taxon>
        <taxon>Ascomycota</taxon>
        <taxon>Pezizomycotina</taxon>
        <taxon>Dothideomycetes</taxon>
        <taxon>Dothideomycetes incertae sedis</taxon>
        <taxon>Botryosphaeriales</taxon>
        <taxon>Phyllostictaceae</taxon>
        <taxon>Phyllosticta</taxon>
    </lineage>
</organism>
<dbReference type="SUPFAM" id="SSF53474">
    <property type="entry name" value="alpha/beta-Hydrolases"/>
    <property type="match status" value="1"/>
</dbReference>
<protein>
    <submittedName>
        <fullName evidence="2">Carboxylesterase family-domain-containing protein</fullName>
    </submittedName>
</protein>
<name>A0ABR1MSX7_9PEZI</name>
<sequence>MCKGNCHLRTVQPRNDVLNATTFGAACAQPANSADIFSSTISSSEVCLYLNVWTPTYNETNITFKDLPVLVWTYGGRFEASSGDVKPYDGSSLASKDIIVATLNCRVGLFGSLAHLELNEESGHNASGNYGLLDQQFALKWVQENIANFGRNPNQVTVGVDFVKNSLNVSIAEVRNVTTDTLLDYVNESDTIFESTKFANDLSGNDHTDVPILTGNNKDESGASPDTDYNATAYKTLYPGSFGGNFSSRFFELYLGSNVTEASANSNEFFRDLSRVGAWRWSVDWAGGGVKSNFYTYYFTTAPAEDRDEGAYHGAELWYTFNNIL</sequence>
<accession>A0ABR1MSX7</accession>
<dbReference type="Proteomes" id="UP001365128">
    <property type="component" value="Unassembled WGS sequence"/>
</dbReference>
<proteinExistence type="predicted"/>
<dbReference type="EMBL" id="JBBPDW010000002">
    <property type="protein sequence ID" value="KAK7555724.1"/>
    <property type="molecule type" value="Genomic_DNA"/>
</dbReference>
<dbReference type="PANTHER" id="PTHR11559">
    <property type="entry name" value="CARBOXYLESTERASE"/>
    <property type="match status" value="1"/>
</dbReference>
<dbReference type="InterPro" id="IPR050309">
    <property type="entry name" value="Type-B_Carboxylest/Lipase"/>
</dbReference>
<dbReference type="InterPro" id="IPR029058">
    <property type="entry name" value="AB_hydrolase_fold"/>
</dbReference>
<gene>
    <name evidence="2" type="ORF">IWX46DRAFT_659490</name>
</gene>
<comment type="caution">
    <text evidence="2">The sequence shown here is derived from an EMBL/GenBank/DDBJ whole genome shotgun (WGS) entry which is preliminary data.</text>
</comment>
<feature type="domain" description="Carboxylesterase type B" evidence="1">
    <location>
        <begin position="13"/>
        <end position="158"/>
    </location>
</feature>
<evidence type="ECO:0000259" key="1">
    <source>
        <dbReference type="Pfam" id="PF00135"/>
    </source>
</evidence>
<dbReference type="PROSITE" id="PS51257">
    <property type="entry name" value="PROKAR_LIPOPROTEIN"/>
    <property type="match status" value="1"/>
</dbReference>